<gene>
    <name evidence="1" type="ORF">L2E82_22807</name>
</gene>
<reference evidence="2" key="1">
    <citation type="journal article" date="2022" name="Mol. Ecol. Resour.">
        <title>The genomes of chicory, endive, great burdock and yacon provide insights into Asteraceae palaeo-polyploidization history and plant inulin production.</title>
        <authorList>
            <person name="Fan W."/>
            <person name="Wang S."/>
            <person name="Wang H."/>
            <person name="Wang A."/>
            <person name="Jiang F."/>
            <person name="Liu H."/>
            <person name="Zhao H."/>
            <person name="Xu D."/>
            <person name="Zhang Y."/>
        </authorList>
    </citation>
    <scope>NUCLEOTIDE SEQUENCE [LARGE SCALE GENOMIC DNA]</scope>
    <source>
        <strain evidence="2">cv. Punajuju</strain>
    </source>
</reference>
<sequence length="71" mass="8245">MLNLIQLLKSTKDGIDCKKEDEGEFLDYAAMIDRLPQPAFLTISLRPTELPYRKQPQTFEDEEVTTSRSLR</sequence>
<evidence type="ECO:0000313" key="2">
    <source>
        <dbReference type="Proteomes" id="UP001055811"/>
    </source>
</evidence>
<dbReference type="Proteomes" id="UP001055811">
    <property type="component" value="Linkage Group LG04"/>
</dbReference>
<proteinExistence type="predicted"/>
<comment type="caution">
    <text evidence="1">The sequence shown here is derived from an EMBL/GenBank/DDBJ whole genome shotgun (WGS) entry which is preliminary data.</text>
</comment>
<protein>
    <submittedName>
        <fullName evidence="1">Uncharacterized protein</fullName>
    </submittedName>
</protein>
<keyword evidence="2" id="KW-1185">Reference proteome</keyword>
<name>A0ACB9DZ28_CICIN</name>
<reference evidence="1 2" key="2">
    <citation type="journal article" date="2022" name="Mol. Ecol. Resour.">
        <title>The genomes of chicory, endive, great burdock and yacon provide insights into Asteraceae paleo-polyploidization history and plant inulin production.</title>
        <authorList>
            <person name="Fan W."/>
            <person name="Wang S."/>
            <person name="Wang H."/>
            <person name="Wang A."/>
            <person name="Jiang F."/>
            <person name="Liu H."/>
            <person name="Zhao H."/>
            <person name="Xu D."/>
            <person name="Zhang Y."/>
        </authorList>
    </citation>
    <scope>NUCLEOTIDE SEQUENCE [LARGE SCALE GENOMIC DNA]</scope>
    <source>
        <strain evidence="2">cv. Punajuju</strain>
        <tissue evidence="1">Leaves</tissue>
    </source>
</reference>
<accession>A0ACB9DZ28</accession>
<dbReference type="EMBL" id="CM042012">
    <property type="protein sequence ID" value="KAI3751716.1"/>
    <property type="molecule type" value="Genomic_DNA"/>
</dbReference>
<evidence type="ECO:0000313" key="1">
    <source>
        <dbReference type="EMBL" id="KAI3751716.1"/>
    </source>
</evidence>
<organism evidence="1 2">
    <name type="scientific">Cichorium intybus</name>
    <name type="common">Chicory</name>
    <dbReference type="NCBI Taxonomy" id="13427"/>
    <lineage>
        <taxon>Eukaryota</taxon>
        <taxon>Viridiplantae</taxon>
        <taxon>Streptophyta</taxon>
        <taxon>Embryophyta</taxon>
        <taxon>Tracheophyta</taxon>
        <taxon>Spermatophyta</taxon>
        <taxon>Magnoliopsida</taxon>
        <taxon>eudicotyledons</taxon>
        <taxon>Gunneridae</taxon>
        <taxon>Pentapetalae</taxon>
        <taxon>asterids</taxon>
        <taxon>campanulids</taxon>
        <taxon>Asterales</taxon>
        <taxon>Asteraceae</taxon>
        <taxon>Cichorioideae</taxon>
        <taxon>Cichorieae</taxon>
        <taxon>Cichoriinae</taxon>
        <taxon>Cichorium</taxon>
    </lineage>
</organism>